<dbReference type="PIRSF" id="PIRSF001486">
    <property type="entry name" value="CatC"/>
    <property type="match status" value="1"/>
</dbReference>
<evidence type="ECO:0000256" key="6">
    <source>
        <dbReference type="ARBA" id="ARBA00022797"/>
    </source>
</evidence>
<evidence type="ECO:0000256" key="8">
    <source>
        <dbReference type="NCBIfam" id="TIGR03221"/>
    </source>
</evidence>
<organism evidence="11 12">
    <name type="scientific">Lentzea guizhouensis</name>
    <dbReference type="NCBI Taxonomy" id="1586287"/>
    <lineage>
        <taxon>Bacteria</taxon>
        <taxon>Bacillati</taxon>
        <taxon>Actinomycetota</taxon>
        <taxon>Actinomycetes</taxon>
        <taxon>Pseudonocardiales</taxon>
        <taxon>Pseudonocardiaceae</taxon>
        <taxon>Lentzea</taxon>
    </lineage>
</organism>
<keyword evidence="12" id="KW-1185">Reference proteome</keyword>
<dbReference type="RefSeq" id="WP_065921849.1">
    <property type="nucleotide sequence ID" value="NZ_CP016793.1"/>
</dbReference>
<protein>
    <recommendedName>
        <fullName evidence="5 8">Muconolactone Delta-isomerase</fullName>
        <shortName evidence="9">MIase</shortName>
        <ecNumber evidence="5 8">5.3.3.4</ecNumber>
    </recommendedName>
</protein>
<dbReference type="Gene3D" id="3.30.70.1060">
    <property type="entry name" value="Dimeric alpha+beta barrel"/>
    <property type="match status" value="1"/>
</dbReference>
<proteinExistence type="inferred from homology"/>
<evidence type="ECO:0000256" key="1">
    <source>
        <dbReference type="ARBA" id="ARBA00001739"/>
    </source>
</evidence>
<evidence type="ECO:0000256" key="3">
    <source>
        <dbReference type="ARBA" id="ARBA00010882"/>
    </source>
</evidence>
<dbReference type="InterPro" id="IPR011008">
    <property type="entry name" value="Dimeric_a/b-barrel"/>
</dbReference>
<comment type="pathway">
    <text evidence="2 9">Aromatic compound metabolism; beta-ketoadipate pathway; 5-oxo-4,5-dihydro-2-furylacetate from catechol: step 3/3.</text>
</comment>
<comment type="subunit">
    <text evidence="4">Homodecamer.</text>
</comment>
<dbReference type="SUPFAM" id="SSF54909">
    <property type="entry name" value="Dimeric alpha+beta barrel"/>
    <property type="match status" value="1"/>
</dbReference>
<evidence type="ECO:0000256" key="2">
    <source>
        <dbReference type="ARBA" id="ARBA00005193"/>
    </source>
</evidence>
<accession>A0A1B2I0L2</accession>
<dbReference type="UniPathway" id="UPA00157">
    <property type="reaction ID" value="UER00260"/>
</dbReference>
<evidence type="ECO:0000313" key="12">
    <source>
        <dbReference type="Proteomes" id="UP000093053"/>
    </source>
</evidence>
<comment type="catalytic activity">
    <reaction evidence="1 9">
        <text>(S)-muconolactone = (4,5-dihydro-5-oxofuran-2-yl)-acetate</text>
        <dbReference type="Rhea" id="RHEA:12348"/>
        <dbReference type="ChEBI" id="CHEBI:58425"/>
        <dbReference type="ChEBI" id="CHEBI:58736"/>
        <dbReference type="EC" id="5.3.3.4"/>
    </reaction>
</comment>
<comment type="similarity">
    <text evidence="3 9">Belongs to the muconolactone Delta-isomerase family.</text>
</comment>
<evidence type="ECO:0000259" key="10">
    <source>
        <dbReference type="Pfam" id="PF02426"/>
    </source>
</evidence>
<dbReference type="EC" id="5.3.3.4" evidence="5 8"/>
<sequence length="95" mass="10835">MLFHVQMDVSLPHDLDPARRAELVAAEKERALELQRLGVWPHLWRVVGRYSNISVFDVPTNDELHAVLSSLPLWEFMTVQVTPLAQHPSDLAAQK</sequence>
<gene>
    <name evidence="11" type="ORF">BBK82_43850</name>
</gene>
<dbReference type="Pfam" id="PF02426">
    <property type="entry name" value="MIase"/>
    <property type="match status" value="1"/>
</dbReference>
<dbReference type="NCBIfam" id="TIGR03221">
    <property type="entry name" value="muco_delta"/>
    <property type="match status" value="1"/>
</dbReference>
<feature type="domain" description="Muconolactone isomerase" evidence="10">
    <location>
        <begin position="1"/>
        <end position="90"/>
    </location>
</feature>
<keyword evidence="6 9" id="KW-0058">Aromatic hydrocarbons catabolism</keyword>
<evidence type="ECO:0000256" key="9">
    <source>
        <dbReference type="PIRNR" id="PIRNR001486"/>
    </source>
</evidence>
<dbReference type="OrthoDB" id="2889526at2"/>
<dbReference type="EMBL" id="CP016793">
    <property type="protein sequence ID" value="ANZ43529.1"/>
    <property type="molecule type" value="Genomic_DNA"/>
</dbReference>
<dbReference type="AlphaFoldDB" id="A0A1B2I0L2"/>
<dbReference type="InterPro" id="IPR003464">
    <property type="entry name" value="Muconolactone_d_Isoase"/>
</dbReference>
<evidence type="ECO:0000313" key="11">
    <source>
        <dbReference type="EMBL" id="ANZ43529.1"/>
    </source>
</evidence>
<name>A0A1B2I0L2_9PSEU</name>
<evidence type="ECO:0000256" key="4">
    <source>
        <dbReference type="ARBA" id="ARBA00011365"/>
    </source>
</evidence>
<dbReference type="InterPro" id="IPR026029">
    <property type="entry name" value="MLI_dom"/>
</dbReference>
<keyword evidence="7 9" id="KW-0413">Isomerase</keyword>
<dbReference type="GO" id="GO:0042952">
    <property type="term" value="P:beta-ketoadipate pathway"/>
    <property type="evidence" value="ECO:0007669"/>
    <property type="project" value="UniProtKB-UniRule"/>
</dbReference>
<dbReference type="KEGG" id="led:BBK82_43850"/>
<dbReference type="STRING" id="1586287.BBK82_43850"/>
<reference evidence="11 12" key="1">
    <citation type="submission" date="2016-07" db="EMBL/GenBank/DDBJ databases">
        <title>Complete genome sequence of the Lentzea guizhouensis DHS C013.</title>
        <authorList>
            <person name="Cao C."/>
        </authorList>
    </citation>
    <scope>NUCLEOTIDE SEQUENCE [LARGE SCALE GENOMIC DNA]</scope>
    <source>
        <strain evidence="11 12">DHS C013</strain>
    </source>
</reference>
<evidence type="ECO:0000256" key="7">
    <source>
        <dbReference type="ARBA" id="ARBA00023235"/>
    </source>
</evidence>
<dbReference type="GO" id="GO:0016159">
    <property type="term" value="F:muconolactone delta-isomerase activity"/>
    <property type="evidence" value="ECO:0007669"/>
    <property type="project" value="UniProtKB-UniRule"/>
</dbReference>
<dbReference type="Proteomes" id="UP000093053">
    <property type="component" value="Chromosome"/>
</dbReference>
<evidence type="ECO:0000256" key="5">
    <source>
        <dbReference type="ARBA" id="ARBA00012070"/>
    </source>
</evidence>